<comment type="subunit">
    <text evidence="5">Component of a multi-subunit COQ enzyme complex.</text>
</comment>
<dbReference type="EC" id="2.1.1.64" evidence="5"/>
<gene>
    <name evidence="7" type="primary">COQ3</name>
    <name evidence="7" type="ORF">DERF_010307</name>
</gene>
<feature type="binding site" evidence="5">
    <location>
        <position position="197"/>
    </location>
    <ligand>
        <name>Mg(2+)</name>
        <dbReference type="ChEBI" id="CHEBI:18420"/>
    </ligand>
</feature>
<comment type="cofactor">
    <cofactor evidence="5">
        <name>Mg(2+)</name>
        <dbReference type="ChEBI" id="CHEBI:18420"/>
    </cofactor>
</comment>
<evidence type="ECO:0000313" key="8">
    <source>
        <dbReference type="Proteomes" id="UP000790347"/>
    </source>
</evidence>
<dbReference type="Pfam" id="PF13489">
    <property type="entry name" value="Methyltransf_23"/>
    <property type="match status" value="1"/>
</dbReference>
<keyword evidence="5" id="KW-0460">Magnesium</keyword>
<evidence type="ECO:0000256" key="6">
    <source>
        <dbReference type="SAM" id="MobiDB-lite"/>
    </source>
</evidence>
<dbReference type="InterPro" id="IPR029063">
    <property type="entry name" value="SAM-dependent_MTases_sf"/>
</dbReference>
<keyword evidence="4 5" id="KW-0949">S-adenosyl-L-methionine</keyword>
<dbReference type="InterPro" id="IPR010233">
    <property type="entry name" value="UbiG_MeTrfase"/>
</dbReference>
<dbReference type="GO" id="GO:0031314">
    <property type="term" value="C:extrinsic component of mitochondrial inner membrane"/>
    <property type="evidence" value="ECO:0007669"/>
    <property type="project" value="UniProtKB-UniRule"/>
</dbReference>
<dbReference type="AlphaFoldDB" id="A0A922L6R2"/>
<evidence type="ECO:0000313" key="7">
    <source>
        <dbReference type="EMBL" id="KAH9511883.1"/>
    </source>
</evidence>
<reference evidence="7" key="1">
    <citation type="submission" date="2013-05" db="EMBL/GenBank/DDBJ databases">
        <authorList>
            <person name="Yim A.K.Y."/>
            <person name="Chan T.F."/>
            <person name="Ji K.M."/>
            <person name="Liu X.Y."/>
            <person name="Zhou J.W."/>
            <person name="Li R.Q."/>
            <person name="Yang K.Y."/>
            <person name="Li J."/>
            <person name="Li M."/>
            <person name="Law P.T.W."/>
            <person name="Wu Y.L."/>
            <person name="Cai Z.L."/>
            <person name="Qin H."/>
            <person name="Bao Y."/>
            <person name="Leung R.K.K."/>
            <person name="Ng P.K.S."/>
            <person name="Zou J."/>
            <person name="Zhong X.J."/>
            <person name="Ran P.X."/>
            <person name="Zhong N.S."/>
            <person name="Liu Z.G."/>
            <person name="Tsui S.K.W."/>
        </authorList>
    </citation>
    <scope>NUCLEOTIDE SEQUENCE</scope>
    <source>
        <strain evidence="7">Derf</strain>
        <tissue evidence="7">Whole organism</tissue>
    </source>
</reference>
<dbReference type="GO" id="GO:0032259">
    <property type="term" value="P:methylation"/>
    <property type="evidence" value="ECO:0007669"/>
    <property type="project" value="UniProtKB-KW"/>
</dbReference>
<feature type="binding site" evidence="5">
    <location>
        <position position="200"/>
    </location>
    <ligand>
        <name>Mg(2+)</name>
        <dbReference type="ChEBI" id="CHEBI:18420"/>
    </ligand>
</feature>
<dbReference type="HAMAP" id="MF_00472">
    <property type="entry name" value="UbiG"/>
    <property type="match status" value="1"/>
</dbReference>
<sequence length="636" mass="76556">MTIKLSFCRRTFLMRKFHLQLSKPNQLKHSKRMIATTMVNEQNSKIHNDVSQLSFKSIDSNELEKFRKFSPKWWKGDELLALRNLNQLRVPFIVDALQSRLNDNYDKVTRCSQFPLKDSKLLDIGCGGGILAESLARLGGNIYGIDPVKENVVVAKNHARISFANTETMIHYESSTIEEFSTIAENQNSFDAVIASEVLEHVDDIKSFLQSSINCIRPGGFLVITTINQTLLSYFGAILISEYILGLLPRGTHEYSKFIPPAALNGCDVAKIHGMFFNPITYQWSWSQDQSVSYALLAIKHWFSTEKPIVSMKNTKKVSIFVFISCLNFLFVTSDILLFERYPDQRQIEHRDYDKRFDDDFEQNEFWSSIRRQNDDVLRRQNFDSEDRQIRSVDDFERQIDDDRRFDGQIELNKHFDEQRIERSDRFDDYRELIEERFDQRRVERSDRFDDRRERLEEKFDENRRERYDRFDDREERFDREEIREQWQYRNRDDNRMDERRERLDTDRRRETESNDRRSDDRIDMDRRNDERSNEFSRDNEHRHDNERCERSDNDELWTIESRFNRRENEEMTNSERRQEQRRENHINHLSQYWRMDQFFKPDSTNLATNLLTNSVPILLAFLATYKFFNDKKSFI</sequence>
<comment type="similarity">
    <text evidence="5">Belongs to the class I-like SAM-binding methyltransferase superfamily. UbiG/COQ3 family.</text>
</comment>
<reference evidence="7" key="2">
    <citation type="journal article" date="2022" name="Res Sq">
        <title>Comparative Genomics Reveals Insights into the Divergent Evolution of Astigmatic Mites and Household Pest Adaptations.</title>
        <authorList>
            <person name="Xiong Q."/>
            <person name="Wan A.T.-Y."/>
            <person name="Liu X.-Y."/>
            <person name="Fung C.S.-H."/>
            <person name="Xiao X."/>
            <person name="Malainual N."/>
            <person name="Hou J."/>
            <person name="Wang L."/>
            <person name="Wang M."/>
            <person name="Yang K."/>
            <person name="Cui Y."/>
            <person name="Leung E."/>
            <person name="Nong W."/>
            <person name="Shin S.-K."/>
            <person name="Au S."/>
            <person name="Jeong K.Y."/>
            <person name="Chew F.T."/>
            <person name="Hui J."/>
            <person name="Leung T.F."/>
            <person name="Tungtrongchitr A."/>
            <person name="Zhong N."/>
            <person name="Liu Z."/>
            <person name="Tsui S."/>
        </authorList>
    </citation>
    <scope>NUCLEOTIDE SEQUENCE</scope>
    <source>
        <strain evidence="7">Derf</strain>
        <tissue evidence="7">Whole organism</tissue>
    </source>
</reference>
<dbReference type="NCBIfam" id="TIGR01983">
    <property type="entry name" value="UbiG"/>
    <property type="match status" value="1"/>
</dbReference>
<feature type="binding site" evidence="5">
    <location>
        <position position="196"/>
    </location>
    <ligand>
        <name>S-adenosyl-L-methionine</name>
        <dbReference type="ChEBI" id="CHEBI:59789"/>
    </ligand>
</feature>
<feature type="binding site" evidence="5">
    <location>
        <position position="89"/>
    </location>
    <ligand>
        <name>S-adenosyl-L-methionine</name>
        <dbReference type="ChEBI" id="CHEBI:59789"/>
    </ligand>
</feature>
<dbReference type="Proteomes" id="UP000790347">
    <property type="component" value="Unassembled WGS sequence"/>
</dbReference>
<comment type="catalytic activity">
    <reaction evidence="5">
        <text>a 3-demethylubiquinone + S-adenosyl-L-methionine = a ubiquinone + S-adenosyl-L-homocysteine</text>
        <dbReference type="Rhea" id="RHEA:81215"/>
        <dbReference type="Rhea" id="RHEA-COMP:9565"/>
        <dbReference type="Rhea" id="RHEA-COMP:19654"/>
        <dbReference type="ChEBI" id="CHEBI:16389"/>
        <dbReference type="ChEBI" id="CHEBI:57856"/>
        <dbReference type="ChEBI" id="CHEBI:59789"/>
        <dbReference type="ChEBI" id="CHEBI:231825"/>
    </reaction>
</comment>
<comment type="catalytic activity">
    <reaction evidence="5">
        <text>a 3,4-dihydroxy-5-(all-trans-polyprenyl)benzoate + S-adenosyl-L-methionine = a 4-hydroxy-3-methoxy-5-(all-trans-polyprenyl)benzoate + S-adenosyl-L-homocysteine + H(+)</text>
        <dbReference type="Rhea" id="RHEA:44452"/>
        <dbReference type="Rhea" id="RHEA-COMP:10930"/>
        <dbReference type="Rhea" id="RHEA-COMP:10931"/>
        <dbReference type="ChEBI" id="CHEBI:15378"/>
        <dbReference type="ChEBI" id="CHEBI:57856"/>
        <dbReference type="ChEBI" id="CHEBI:59789"/>
        <dbReference type="ChEBI" id="CHEBI:64694"/>
        <dbReference type="ChEBI" id="CHEBI:84443"/>
        <dbReference type="EC" id="2.1.1.114"/>
    </reaction>
</comment>
<feature type="binding site" evidence="5">
    <location>
        <position position="125"/>
    </location>
    <ligand>
        <name>S-adenosyl-L-methionine</name>
        <dbReference type="ChEBI" id="CHEBI:59789"/>
    </ligand>
</feature>
<feature type="binding site" evidence="5">
    <location>
        <position position="201"/>
    </location>
    <ligand>
        <name>Mg(2+)</name>
        <dbReference type="ChEBI" id="CHEBI:18420"/>
    </ligand>
</feature>
<comment type="catalytic activity">
    <reaction evidence="5">
        <text>a 3-demethylubiquinol + S-adenosyl-L-methionine = a ubiquinol + S-adenosyl-L-homocysteine + H(+)</text>
        <dbReference type="Rhea" id="RHEA:44380"/>
        <dbReference type="Rhea" id="RHEA-COMP:9566"/>
        <dbReference type="Rhea" id="RHEA-COMP:10914"/>
        <dbReference type="ChEBI" id="CHEBI:15378"/>
        <dbReference type="ChEBI" id="CHEBI:17976"/>
        <dbReference type="ChEBI" id="CHEBI:57856"/>
        <dbReference type="ChEBI" id="CHEBI:59789"/>
        <dbReference type="ChEBI" id="CHEBI:84422"/>
        <dbReference type="EC" id="2.1.1.64"/>
    </reaction>
</comment>
<evidence type="ECO:0000256" key="4">
    <source>
        <dbReference type="ARBA" id="ARBA00022691"/>
    </source>
</evidence>
<feature type="region of interest" description="Disordered" evidence="6">
    <location>
        <begin position="506"/>
        <end position="550"/>
    </location>
</feature>
<keyword evidence="5" id="KW-0496">Mitochondrion</keyword>
<dbReference type="GO" id="GO:0010420">
    <property type="term" value="F:polyprenyldihydroxybenzoate methyltransferase activity"/>
    <property type="evidence" value="ECO:0007669"/>
    <property type="project" value="UniProtKB-UniRule"/>
</dbReference>
<keyword evidence="5" id="KW-0999">Mitochondrion inner membrane</keyword>
<dbReference type="GO" id="GO:0061542">
    <property type="term" value="F:3-demethylubiquinol 3-O-methyltransferase activity"/>
    <property type="evidence" value="ECO:0007669"/>
    <property type="project" value="UniProtKB-UniRule"/>
</dbReference>
<keyword evidence="2 5" id="KW-0808">Transferase</keyword>
<dbReference type="EMBL" id="ASGP02000004">
    <property type="protein sequence ID" value="KAH9511883.1"/>
    <property type="molecule type" value="Genomic_DNA"/>
</dbReference>
<organism evidence="7 8">
    <name type="scientific">Dermatophagoides farinae</name>
    <name type="common">American house dust mite</name>
    <dbReference type="NCBI Taxonomy" id="6954"/>
    <lineage>
        <taxon>Eukaryota</taxon>
        <taxon>Metazoa</taxon>
        <taxon>Ecdysozoa</taxon>
        <taxon>Arthropoda</taxon>
        <taxon>Chelicerata</taxon>
        <taxon>Arachnida</taxon>
        <taxon>Acari</taxon>
        <taxon>Acariformes</taxon>
        <taxon>Sarcoptiformes</taxon>
        <taxon>Astigmata</taxon>
        <taxon>Psoroptidia</taxon>
        <taxon>Analgoidea</taxon>
        <taxon>Pyroglyphidae</taxon>
        <taxon>Dermatophagoidinae</taxon>
        <taxon>Dermatophagoides</taxon>
    </lineage>
</organism>
<dbReference type="PANTHER" id="PTHR43464:SF19">
    <property type="entry name" value="UBIQUINONE BIOSYNTHESIS O-METHYLTRANSFERASE, MITOCHONDRIAL"/>
    <property type="match status" value="1"/>
</dbReference>
<comment type="function">
    <text evidence="5">O-methyltransferase required for two non-consecutive steps during ubiquinone biosynthesis. Catalyzes the 2 O-methylation of 3,4-dihydroxy-5-(all-trans-polyprenyl)benzoic acid into 4-hydroxy-3-methoxy-5-(all-trans-polyprenyl)benzoic acid. Also catalyzes the last step of ubiquinone biosynthesis by mediating methylation of 3-demethylubiquinone into ubiquinone. Also able to mediate the methylation of 3-demethylubiquinol into ubiquinol.</text>
</comment>
<evidence type="ECO:0000256" key="1">
    <source>
        <dbReference type="ARBA" id="ARBA00022603"/>
    </source>
</evidence>
<dbReference type="CDD" id="cd02440">
    <property type="entry name" value="AdoMet_MTases"/>
    <property type="match status" value="1"/>
</dbReference>
<keyword evidence="3 5" id="KW-0831">Ubiquinone biosynthesis</keyword>
<proteinExistence type="inferred from homology"/>
<dbReference type="GO" id="GO:0046872">
    <property type="term" value="F:metal ion binding"/>
    <property type="evidence" value="ECO:0007669"/>
    <property type="project" value="UniProtKB-KW"/>
</dbReference>
<evidence type="ECO:0000256" key="2">
    <source>
        <dbReference type="ARBA" id="ARBA00022679"/>
    </source>
</evidence>
<keyword evidence="5" id="KW-0472">Membrane</keyword>
<comment type="caution">
    <text evidence="7">The sequence shown here is derived from an EMBL/GenBank/DDBJ whole genome shotgun (WGS) entry which is preliminary data.</text>
</comment>
<dbReference type="SUPFAM" id="SSF53335">
    <property type="entry name" value="S-adenosyl-L-methionine-dependent methyltransferases"/>
    <property type="match status" value="1"/>
</dbReference>
<comment type="pathway">
    <text evidence="5">Cofactor biosynthesis; ubiquinone biosynthesis.</text>
</comment>
<name>A0A922L6R2_DERFA</name>
<accession>A0A922L6R2</accession>
<dbReference type="EC" id="2.1.1.-" evidence="5"/>
<keyword evidence="5" id="KW-0479">Metal-binding</keyword>
<keyword evidence="8" id="KW-1185">Reference proteome</keyword>
<keyword evidence="1 5" id="KW-0489">Methyltransferase</keyword>
<protein>
    <recommendedName>
        <fullName evidence="5">Ubiquinone biosynthesis O-methyltransferase, mitochondrial</fullName>
    </recommendedName>
    <alternativeName>
        <fullName evidence="5">3-demethylubiquinol 3-O-methyltransferase</fullName>
        <ecNumber evidence="5">2.1.1.64</ecNumber>
    </alternativeName>
    <alternativeName>
        <fullName evidence="5">3-demethylubiquinone 3-O-methyltransferase</fullName>
        <ecNumber evidence="5">2.1.1.-</ecNumber>
    </alternativeName>
    <alternativeName>
        <fullName evidence="5">Polyprenyldihydroxybenzoate methyltransferase</fullName>
        <ecNumber evidence="5">2.1.1.114</ecNumber>
    </alternativeName>
</protein>
<feature type="binding site" evidence="5">
    <location>
        <position position="146"/>
    </location>
    <ligand>
        <name>S-adenosyl-L-methionine</name>
        <dbReference type="ChEBI" id="CHEBI:59789"/>
    </ligand>
</feature>
<evidence type="ECO:0000256" key="5">
    <source>
        <dbReference type="HAMAP-Rule" id="MF_03190"/>
    </source>
</evidence>
<dbReference type="EC" id="2.1.1.114" evidence="5"/>
<dbReference type="Gene3D" id="3.40.50.150">
    <property type="entry name" value="Vaccinia Virus protein VP39"/>
    <property type="match status" value="1"/>
</dbReference>
<evidence type="ECO:0000256" key="3">
    <source>
        <dbReference type="ARBA" id="ARBA00022688"/>
    </source>
</evidence>
<comment type="subcellular location">
    <subcellularLocation>
        <location evidence="5">Mitochondrion inner membrane</location>
        <topology evidence="5">Peripheral membrane protein</topology>
        <orientation evidence="5">Matrix side</orientation>
    </subcellularLocation>
</comment>
<dbReference type="PANTHER" id="PTHR43464">
    <property type="entry name" value="METHYLTRANSFERASE"/>
    <property type="match status" value="1"/>
</dbReference>